<keyword evidence="3" id="KW-1185">Reference proteome</keyword>
<evidence type="ECO:0008006" key="4">
    <source>
        <dbReference type="Google" id="ProtNLM"/>
    </source>
</evidence>
<protein>
    <recommendedName>
        <fullName evidence="4">Flagellar hook-length control protein FliK</fullName>
    </recommendedName>
</protein>
<feature type="compositionally biased region" description="Polar residues" evidence="1">
    <location>
        <begin position="1"/>
        <end position="16"/>
    </location>
</feature>
<organism evidence="2 3">
    <name type="scientific">Caproiciproducens faecalis</name>
    <dbReference type="NCBI Taxonomy" id="2820301"/>
    <lineage>
        <taxon>Bacteria</taxon>
        <taxon>Bacillati</taxon>
        <taxon>Bacillota</taxon>
        <taxon>Clostridia</taxon>
        <taxon>Eubacteriales</taxon>
        <taxon>Acutalibacteraceae</taxon>
        <taxon>Caproiciproducens</taxon>
    </lineage>
</organism>
<dbReference type="Proteomes" id="UP000719942">
    <property type="component" value="Unassembled WGS sequence"/>
</dbReference>
<sequence>MPDNLRITTPVPTNESIPKISSPKHPESMIPIDPTKVLQPNTDKQGNQNSNFDLLLNRNSVFSKFLEQLGGTPALSQTLQKIVFETFSRSENIHDNRPLSMLMKQFSAAMKMEPADILKNLMFQGSNHTKFSGPVFDVLRNLINEYPDKNLEKPLADFLKAYDGYFSTAETTSAIAKNLNTLIHQIPGSFGRQLQALADELMSSQPVINLDSNLILLKEKIIPLLSKYVASTNDFGTARDTITLLVHNIARLNTSSHQEVVDKLTSLLDYCKYELNLPNDKMDQIRAMFLKTVTAAAQKPENQLYDSMMKVLSENLNQSSSGVTQSLYKDTVLSLLLDNSVYMPFTHLLLPVNFNGQFLFSEIWIEKDEENEKHSAKRSAVSGPKPVRLYLSFDIKALGNFEASIVLTEGRADVQMSCPPSLMKNSREIGSCISEIFSRNGLNIQNLEFLPENSPGITKQILSRIYERKNVIDVSV</sequence>
<accession>A0ABS7DQ99</accession>
<evidence type="ECO:0000313" key="2">
    <source>
        <dbReference type="EMBL" id="MBW7573383.1"/>
    </source>
</evidence>
<gene>
    <name evidence="2" type="ORF">J5W02_11240</name>
</gene>
<evidence type="ECO:0000256" key="1">
    <source>
        <dbReference type="SAM" id="MobiDB-lite"/>
    </source>
</evidence>
<feature type="region of interest" description="Disordered" evidence="1">
    <location>
        <begin position="1"/>
        <end position="29"/>
    </location>
</feature>
<reference evidence="2 3" key="1">
    <citation type="submission" date="2021-03" db="EMBL/GenBank/DDBJ databases">
        <title>Caproiciproducens sp. nov. isolated from feces of cow.</title>
        <authorList>
            <person name="Choi J.-Y."/>
        </authorList>
    </citation>
    <scope>NUCLEOTIDE SEQUENCE [LARGE SCALE GENOMIC DNA]</scope>
    <source>
        <strain evidence="2 3">AGMB10547</strain>
    </source>
</reference>
<evidence type="ECO:0000313" key="3">
    <source>
        <dbReference type="Proteomes" id="UP000719942"/>
    </source>
</evidence>
<proteinExistence type="predicted"/>
<dbReference type="EMBL" id="JAGFNZ010000004">
    <property type="protein sequence ID" value="MBW7573383.1"/>
    <property type="molecule type" value="Genomic_DNA"/>
</dbReference>
<comment type="caution">
    <text evidence="2">The sequence shown here is derived from an EMBL/GenBank/DDBJ whole genome shotgun (WGS) entry which is preliminary data.</text>
</comment>
<dbReference type="RefSeq" id="WP_219965786.1">
    <property type="nucleotide sequence ID" value="NZ_JAGFNZ010000004.1"/>
</dbReference>
<name>A0ABS7DQ99_9FIRM</name>